<evidence type="ECO:0000313" key="1">
    <source>
        <dbReference type="EMBL" id="CAI9710322.1"/>
    </source>
</evidence>
<accession>A0ACB0FBZ2</accession>
<evidence type="ECO:0000313" key="2">
    <source>
        <dbReference type="Proteomes" id="UP001162501"/>
    </source>
</evidence>
<proteinExistence type="predicted"/>
<dbReference type="Proteomes" id="UP001162501">
    <property type="component" value="Chromosome 5"/>
</dbReference>
<name>A0ACB0FBZ2_RANTA</name>
<organism evidence="1 2">
    <name type="scientific">Rangifer tarandus platyrhynchus</name>
    <name type="common">Svalbard reindeer</name>
    <dbReference type="NCBI Taxonomy" id="3082113"/>
    <lineage>
        <taxon>Eukaryota</taxon>
        <taxon>Metazoa</taxon>
        <taxon>Chordata</taxon>
        <taxon>Craniata</taxon>
        <taxon>Vertebrata</taxon>
        <taxon>Euteleostomi</taxon>
        <taxon>Mammalia</taxon>
        <taxon>Eutheria</taxon>
        <taxon>Laurasiatheria</taxon>
        <taxon>Artiodactyla</taxon>
        <taxon>Ruminantia</taxon>
        <taxon>Pecora</taxon>
        <taxon>Cervidae</taxon>
        <taxon>Odocoileinae</taxon>
        <taxon>Rangifer</taxon>
    </lineage>
</organism>
<dbReference type="EMBL" id="OX596089">
    <property type="protein sequence ID" value="CAI9710322.1"/>
    <property type="molecule type" value="Genomic_DNA"/>
</dbReference>
<sequence>MGSSGSLPPPTEGRKEIQGHPWGLYVPSDRQEGGTRRPRGPAELGAASLESALDVCGAEGAEAGVGRAGPGGRRQRSQCSGACARPAGRQLRAGRRQAAATAGPWAGGKPCRGGRR</sequence>
<protein>
    <submittedName>
        <fullName evidence="1">Uncharacterized protein</fullName>
    </submittedName>
</protein>
<reference evidence="1" key="1">
    <citation type="submission" date="2023-05" db="EMBL/GenBank/DDBJ databases">
        <authorList>
            <consortium name="ELIXIR-Norway"/>
        </authorList>
    </citation>
    <scope>NUCLEOTIDE SEQUENCE</scope>
</reference>
<gene>
    <name evidence="1" type="ORF">MRATA1EN3_LOCUS21535</name>
</gene>